<evidence type="ECO:0000313" key="2">
    <source>
        <dbReference type="EMBL" id="CDJ62607.1"/>
    </source>
</evidence>
<dbReference type="RefSeq" id="XP_013439969.1">
    <property type="nucleotide sequence ID" value="XM_013584515.1"/>
</dbReference>
<name>U6MEG1_9EIME</name>
<dbReference type="GO" id="GO:0006289">
    <property type="term" value="P:nucleotide-excision repair"/>
    <property type="evidence" value="ECO:0007669"/>
    <property type="project" value="InterPro"/>
</dbReference>
<dbReference type="AlphaFoldDB" id="U6MEG1"/>
<evidence type="ECO:0008006" key="4">
    <source>
        <dbReference type="Google" id="ProtNLM"/>
    </source>
</evidence>
<dbReference type="EMBL" id="HG722517">
    <property type="protein sequence ID" value="CDJ62607.1"/>
    <property type="molecule type" value="Genomic_DNA"/>
</dbReference>
<keyword evidence="3" id="KW-1185">Reference proteome</keyword>
<dbReference type="VEuPathDB" id="ToxoDB:ENH_00019860"/>
<dbReference type="PANTHER" id="PTHR13152:SF0">
    <property type="entry name" value="GENERAL TRANSCRIPTION FACTOR IIH SUBUNIT 4"/>
    <property type="match status" value="1"/>
</dbReference>
<feature type="region of interest" description="Disordered" evidence="1">
    <location>
        <begin position="364"/>
        <end position="396"/>
    </location>
</feature>
<dbReference type="GO" id="GO:0001671">
    <property type="term" value="F:ATPase activator activity"/>
    <property type="evidence" value="ECO:0007669"/>
    <property type="project" value="InterPro"/>
</dbReference>
<dbReference type="InterPro" id="IPR004598">
    <property type="entry name" value="TFIIH_p52/Tfb2"/>
</dbReference>
<proteinExistence type="predicted"/>
<accession>U6MEG1</accession>
<reference evidence="2" key="1">
    <citation type="submission" date="2013-10" db="EMBL/GenBank/DDBJ databases">
        <title>Genomic analysis of the causative agents of coccidiosis in chickens.</title>
        <authorList>
            <person name="Reid A.J."/>
            <person name="Blake D."/>
            <person name="Billington K."/>
            <person name="Browne H."/>
            <person name="Dunn M."/>
            <person name="Hung S."/>
            <person name="Kawahara F."/>
            <person name="Miranda-Saavedra D."/>
            <person name="Mourier T."/>
            <person name="Nagra H."/>
            <person name="Otto T.D."/>
            <person name="Rawlings N."/>
            <person name="Sanchez A."/>
            <person name="Sanders M."/>
            <person name="Subramaniam C."/>
            <person name="Tay Y."/>
            <person name="Dear P."/>
            <person name="Doerig C."/>
            <person name="Gruber A."/>
            <person name="Parkinson J."/>
            <person name="Shirley M."/>
            <person name="Wan K.L."/>
            <person name="Berriman M."/>
            <person name="Tomley F."/>
            <person name="Pain A."/>
        </authorList>
    </citation>
    <scope>NUCLEOTIDE SEQUENCE [LARGE SCALE GENOMIC DNA]</scope>
    <source>
        <strain evidence="2">Houghton</strain>
    </source>
</reference>
<gene>
    <name evidence="2" type="ORF">ENH_00019860</name>
</gene>
<feature type="region of interest" description="Disordered" evidence="1">
    <location>
        <begin position="143"/>
        <end position="167"/>
    </location>
</feature>
<evidence type="ECO:0000313" key="3">
    <source>
        <dbReference type="Proteomes" id="UP000030754"/>
    </source>
</evidence>
<dbReference type="PANTHER" id="PTHR13152">
    <property type="entry name" value="TFIIH, POLYPEPTIDE 4"/>
    <property type="match status" value="1"/>
</dbReference>
<feature type="region of interest" description="Disordered" evidence="1">
    <location>
        <begin position="1"/>
        <end position="36"/>
    </location>
</feature>
<protein>
    <recommendedName>
        <fullName evidence="4">General transcription factor IIH subunit 4</fullName>
    </recommendedName>
</protein>
<reference evidence="2" key="2">
    <citation type="submission" date="2013-10" db="EMBL/GenBank/DDBJ databases">
        <authorList>
            <person name="Aslett M."/>
        </authorList>
    </citation>
    <scope>NUCLEOTIDE SEQUENCE [LARGE SCALE GENOMIC DNA]</scope>
    <source>
        <strain evidence="2">Houghton</strain>
    </source>
</reference>
<evidence type="ECO:0000256" key="1">
    <source>
        <dbReference type="SAM" id="MobiDB-lite"/>
    </source>
</evidence>
<dbReference type="GO" id="GO:0000439">
    <property type="term" value="C:transcription factor TFIIH core complex"/>
    <property type="evidence" value="ECO:0007669"/>
    <property type="project" value="InterPro"/>
</dbReference>
<feature type="compositionally biased region" description="Pro residues" evidence="1">
    <location>
        <begin position="16"/>
        <end position="29"/>
    </location>
</feature>
<dbReference type="GO" id="GO:0005675">
    <property type="term" value="C:transcription factor TFIIH holo complex"/>
    <property type="evidence" value="ECO:0007669"/>
    <property type="project" value="TreeGrafter"/>
</dbReference>
<dbReference type="GO" id="GO:0003690">
    <property type="term" value="F:double-stranded DNA binding"/>
    <property type="evidence" value="ECO:0007669"/>
    <property type="project" value="TreeGrafter"/>
</dbReference>
<feature type="compositionally biased region" description="Low complexity" evidence="1">
    <location>
        <begin position="262"/>
        <end position="293"/>
    </location>
</feature>
<dbReference type="Proteomes" id="UP000030754">
    <property type="component" value="Unassembled WGS sequence"/>
</dbReference>
<feature type="region of interest" description="Disordered" evidence="1">
    <location>
        <begin position="262"/>
        <end position="309"/>
    </location>
</feature>
<dbReference type="OrthoDB" id="348679at2759"/>
<organism evidence="2 3">
    <name type="scientific">Eimeria necatrix</name>
    <dbReference type="NCBI Taxonomy" id="51315"/>
    <lineage>
        <taxon>Eukaryota</taxon>
        <taxon>Sar</taxon>
        <taxon>Alveolata</taxon>
        <taxon>Apicomplexa</taxon>
        <taxon>Conoidasida</taxon>
        <taxon>Coccidia</taxon>
        <taxon>Eucoccidiorida</taxon>
        <taxon>Eimeriorina</taxon>
        <taxon>Eimeriidae</taxon>
        <taxon>Eimeria</taxon>
    </lineage>
</organism>
<feature type="compositionally biased region" description="Pro residues" evidence="1">
    <location>
        <begin position="150"/>
        <end position="167"/>
    </location>
</feature>
<sequence length="408" mass="41550">MERGPPQGPQGGPQGPQGPPGAPQGPPGAPLAAAGERQNSLRLSPLEYSGNELFRYILLLPSPVPAAVLASPLGCCCCLRALCPFDLHVLLRLLPLQQTVSERAMRLWVSSSSMGELRRSLQRLAAASFIRAIEPPAAAAAAAAAGGAPKGPPALHRPPPQGQLPPPRVLHRKRLLCEERPSAAPVQQPPQPLFAGSPAAAAAAAAASSSSSSSSTDYVMAKEAFSWLLKDLKAQLCSLLREFLLLVDGGFLTNVAHEAAVRSSSSSSSSRGKGAKRGGSSSSRSSSSSSSSSDRARPDGGDPGEGPAVASADLMEETLLLLVAIAESTIGQPFSLAHMTAPQLRLLHFCEDLGIVWISPEGGGGPLGAGGPPGGPLAGGPPGGPSKKGEGRGPAGAPALLLLLRMRC</sequence>
<dbReference type="GeneID" id="25472159"/>
<feature type="compositionally biased region" description="Gly residues" evidence="1">
    <location>
        <begin position="364"/>
        <end position="381"/>
    </location>
</feature>